<protein>
    <submittedName>
        <fullName evidence="2">Uncharacterized protein</fullName>
    </submittedName>
</protein>
<sequence>MHRPGKPPDMLLESTLMLLAQRWSQKSKWTRTQLMDKIYEVAQAVGKDQGALQSLSHKKLVEKLTELARTYADVVEERDGDLTSVNFPLESLAPVNGELCAGELREREREEVEDGDKKAFLFVPLESESDSDVEATPIKLDAEDVLESIICNATQSILCDNFVQLLHCPGYDLRVGSVVNTKQHFAITTAAQWQHAVSKKKLHLVLGADKVLDAAAAARQEADGRADQLGLRAPREARGALADPGNAAAAAERTTRPEVQGVRVDPADRPAHRGSPPPRLRARVSTAQDSRAVCGDELARSAAELVAKHTFLGPLLPPPAFDVPSALRRLSLPPQLQGPATRPGIRSESLAVGRALGGVDKATAERWRIIAGRPDLLESTARAVQSVHILPFAGNRASSRRATRFIVPNGHRSLLKPDTPRWALLTALARCFVRQQDEGEREHLARCCRFDAWAYQAPLDKPAIALVILLMMACYAETEPEFPPLELSLRVRDGIRPEDDSHASRDPTAYCLMENCRHWVRRTEVDQLFAHPHPCCPLCGGAVSFAWQCGATEVIFPTRRSSAAEDGGNQDESQELA</sequence>
<accession>A0A0D3IIY3</accession>
<dbReference type="PaxDb" id="2903-EOD11218"/>
<feature type="region of interest" description="Disordered" evidence="1">
    <location>
        <begin position="236"/>
        <end position="288"/>
    </location>
</feature>
<evidence type="ECO:0000313" key="2">
    <source>
        <dbReference type="EnsemblProtists" id="EOD11218"/>
    </source>
</evidence>
<dbReference type="Proteomes" id="UP000013827">
    <property type="component" value="Unassembled WGS sequence"/>
</dbReference>
<keyword evidence="3" id="KW-1185">Reference proteome</keyword>
<dbReference type="RefSeq" id="XP_005763647.1">
    <property type="nucleotide sequence ID" value="XM_005763590.1"/>
</dbReference>
<dbReference type="EnsemblProtists" id="EOD11218">
    <property type="protein sequence ID" value="EOD11218"/>
    <property type="gene ID" value="EMIHUDRAFT_459788"/>
</dbReference>
<evidence type="ECO:0000313" key="3">
    <source>
        <dbReference type="Proteomes" id="UP000013827"/>
    </source>
</evidence>
<proteinExistence type="predicted"/>
<dbReference type="AlphaFoldDB" id="A0A0D3IIY3"/>
<feature type="compositionally biased region" description="Low complexity" evidence="1">
    <location>
        <begin position="239"/>
        <end position="251"/>
    </location>
</feature>
<organism evidence="2 3">
    <name type="scientific">Emiliania huxleyi (strain CCMP1516)</name>
    <dbReference type="NCBI Taxonomy" id="280463"/>
    <lineage>
        <taxon>Eukaryota</taxon>
        <taxon>Haptista</taxon>
        <taxon>Haptophyta</taxon>
        <taxon>Prymnesiophyceae</taxon>
        <taxon>Isochrysidales</taxon>
        <taxon>Noelaerhabdaceae</taxon>
        <taxon>Emiliania</taxon>
    </lineage>
</organism>
<reference evidence="3" key="1">
    <citation type="journal article" date="2013" name="Nature">
        <title>Pan genome of the phytoplankton Emiliania underpins its global distribution.</title>
        <authorList>
            <person name="Read B.A."/>
            <person name="Kegel J."/>
            <person name="Klute M.J."/>
            <person name="Kuo A."/>
            <person name="Lefebvre S.C."/>
            <person name="Maumus F."/>
            <person name="Mayer C."/>
            <person name="Miller J."/>
            <person name="Monier A."/>
            <person name="Salamov A."/>
            <person name="Young J."/>
            <person name="Aguilar M."/>
            <person name="Claverie J.M."/>
            <person name="Frickenhaus S."/>
            <person name="Gonzalez K."/>
            <person name="Herman E.K."/>
            <person name="Lin Y.C."/>
            <person name="Napier J."/>
            <person name="Ogata H."/>
            <person name="Sarno A.F."/>
            <person name="Shmutz J."/>
            <person name="Schroeder D."/>
            <person name="de Vargas C."/>
            <person name="Verret F."/>
            <person name="von Dassow P."/>
            <person name="Valentin K."/>
            <person name="Van de Peer Y."/>
            <person name="Wheeler G."/>
            <person name="Dacks J.B."/>
            <person name="Delwiche C.F."/>
            <person name="Dyhrman S.T."/>
            <person name="Glockner G."/>
            <person name="John U."/>
            <person name="Richards T."/>
            <person name="Worden A.Z."/>
            <person name="Zhang X."/>
            <person name="Grigoriev I.V."/>
            <person name="Allen A.E."/>
            <person name="Bidle K."/>
            <person name="Borodovsky M."/>
            <person name="Bowler C."/>
            <person name="Brownlee C."/>
            <person name="Cock J.M."/>
            <person name="Elias M."/>
            <person name="Gladyshev V.N."/>
            <person name="Groth M."/>
            <person name="Guda C."/>
            <person name="Hadaegh A."/>
            <person name="Iglesias-Rodriguez M.D."/>
            <person name="Jenkins J."/>
            <person name="Jones B.M."/>
            <person name="Lawson T."/>
            <person name="Leese F."/>
            <person name="Lindquist E."/>
            <person name="Lobanov A."/>
            <person name="Lomsadze A."/>
            <person name="Malik S.B."/>
            <person name="Marsh M.E."/>
            <person name="Mackinder L."/>
            <person name="Mock T."/>
            <person name="Mueller-Roeber B."/>
            <person name="Pagarete A."/>
            <person name="Parker M."/>
            <person name="Probert I."/>
            <person name="Quesneville H."/>
            <person name="Raines C."/>
            <person name="Rensing S.A."/>
            <person name="Riano-Pachon D.M."/>
            <person name="Richier S."/>
            <person name="Rokitta S."/>
            <person name="Shiraiwa Y."/>
            <person name="Soanes D.M."/>
            <person name="van der Giezen M."/>
            <person name="Wahlund T.M."/>
            <person name="Williams B."/>
            <person name="Wilson W."/>
            <person name="Wolfe G."/>
            <person name="Wurch L.L."/>
        </authorList>
    </citation>
    <scope>NUCLEOTIDE SEQUENCE</scope>
</reference>
<evidence type="ECO:0000256" key="1">
    <source>
        <dbReference type="SAM" id="MobiDB-lite"/>
    </source>
</evidence>
<name>A0A0D3IIY3_EMIH1</name>
<dbReference type="HOGENOM" id="CLU_472870_0_0_1"/>
<dbReference type="GeneID" id="17257370"/>
<dbReference type="KEGG" id="ehx:EMIHUDRAFT_459788"/>
<reference evidence="2" key="2">
    <citation type="submission" date="2024-10" db="UniProtKB">
        <authorList>
            <consortium name="EnsemblProtists"/>
        </authorList>
    </citation>
    <scope>IDENTIFICATION</scope>
</reference>